<dbReference type="Pfam" id="PF01734">
    <property type="entry name" value="Patatin"/>
    <property type="match status" value="1"/>
</dbReference>
<evidence type="ECO:0000259" key="3">
    <source>
        <dbReference type="PROSITE" id="PS51635"/>
    </source>
</evidence>
<feature type="active site" description="Proton acceptor" evidence="2">
    <location>
        <position position="172"/>
    </location>
</feature>
<accession>A0A1F6EHS5</accession>
<dbReference type="GO" id="GO:0016787">
    <property type="term" value="F:hydrolase activity"/>
    <property type="evidence" value="ECO:0007669"/>
    <property type="project" value="UniProtKB-UniRule"/>
</dbReference>
<sequence>MNIIGDHRVIADLHHRKVIGRNGRARIRILFLLGGGSAGIISAERLRALEDAGIPAENFDYIVCISAGAYNGVGYVAQQTRELRPMYLAFAQGPWRGVDRIRELVNTIQDRLDHETFRESGPDVLVGVSDLLGNLKLHSAKQAENLPDLLYAASAIPPFSWGCEVNGHIGLDGAFAHPCPVCPVARMLRAMWREGVEVDMVLFANRPEPAQLPYYDPIAFGALIHTMLWWHAPQLRPGAAAIDERVDEVIRLFRKQRKRFRLFAWFPSPEHYILPIEWRPGRMQDVGDAVYASTEQVLDQHRPTQWV</sequence>
<evidence type="ECO:0000313" key="4">
    <source>
        <dbReference type="EMBL" id="OGG73157.1"/>
    </source>
</evidence>
<feature type="active site" description="Nucleophile" evidence="2">
    <location>
        <position position="66"/>
    </location>
</feature>
<dbReference type="AlphaFoldDB" id="A0A1F6EHS5"/>
<gene>
    <name evidence="4" type="ORF">A3A38_03455</name>
</gene>
<comment type="caution">
    <text evidence="2">Lacks conserved residue(s) required for the propagation of feature annotation.</text>
</comment>
<name>A0A1F6EHS5_9BACT</name>
<dbReference type="Gene3D" id="3.40.1090.10">
    <property type="entry name" value="Cytosolic phospholipase A2 catalytic domain"/>
    <property type="match status" value="1"/>
</dbReference>
<dbReference type="Proteomes" id="UP000177306">
    <property type="component" value="Unassembled WGS sequence"/>
</dbReference>
<dbReference type="InterPro" id="IPR002641">
    <property type="entry name" value="PNPLA_dom"/>
</dbReference>
<proteinExistence type="predicted"/>
<evidence type="ECO:0000313" key="5">
    <source>
        <dbReference type="Proteomes" id="UP000177306"/>
    </source>
</evidence>
<evidence type="ECO:0000256" key="2">
    <source>
        <dbReference type="PROSITE-ProRule" id="PRU01161"/>
    </source>
</evidence>
<comment type="caution">
    <text evidence="4">The sequence shown here is derived from an EMBL/GenBank/DDBJ whole genome shotgun (WGS) entry which is preliminary data.</text>
</comment>
<keyword evidence="2" id="KW-0442">Lipid degradation</keyword>
<dbReference type="SUPFAM" id="SSF52151">
    <property type="entry name" value="FabD/lysophospholipase-like"/>
    <property type="match status" value="1"/>
</dbReference>
<reference evidence="4 5" key="1">
    <citation type="journal article" date="2016" name="Nat. Commun.">
        <title>Thousands of microbial genomes shed light on interconnected biogeochemical processes in an aquifer system.</title>
        <authorList>
            <person name="Anantharaman K."/>
            <person name="Brown C.T."/>
            <person name="Hug L.A."/>
            <person name="Sharon I."/>
            <person name="Castelle C.J."/>
            <person name="Probst A.J."/>
            <person name="Thomas B.C."/>
            <person name="Singh A."/>
            <person name="Wilkins M.J."/>
            <person name="Karaoz U."/>
            <person name="Brodie E.L."/>
            <person name="Williams K.H."/>
            <person name="Hubbard S.S."/>
            <person name="Banfield J.F."/>
        </authorList>
    </citation>
    <scope>NUCLEOTIDE SEQUENCE [LARGE SCALE GENOMIC DNA]</scope>
</reference>
<feature type="domain" description="PNPLA" evidence="3">
    <location>
        <begin position="30"/>
        <end position="185"/>
    </location>
</feature>
<evidence type="ECO:0000256" key="1">
    <source>
        <dbReference type="ARBA" id="ARBA00023098"/>
    </source>
</evidence>
<dbReference type="InterPro" id="IPR016035">
    <property type="entry name" value="Acyl_Trfase/lysoPLipase"/>
</dbReference>
<dbReference type="PROSITE" id="PS51635">
    <property type="entry name" value="PNPLA"/>
    <property type="match status" value="1"/>
</dbReference>
<keyword evidence="2" id="KW-0378">Hydrolase</keyword>
<dbReference type="EMBL" id="MFLY01000008">
    <property type="protein sequence ID" value="OGG73157.1"/>
    <property type="molecule type" value="Genomic_DNA"/>
</dbReference>
<keyword evidence="1 2" id="KW-0443">Lipid metabolism</keyword>
<organism evidence="4 5">
    <name type="scientific">Candidatus Kaiserbacteria bacterium RIFCSPLOWO2_01_FULL_53_17</name>
    <dbReference type="NCBI Taxonomy" id="1798511"/>
    <lineage>
        <taxon>Bacteria</taxon>
        <taxon>Candidatus Kaiseribacteriota</taxon>
    </lineage>
</organism>
<protein>
    <recommendedName>
        <fullName evidence="3">PNPLA domain-containing protein</fullName>
    </recommendedName>
</protein>
<feature type="short sequence motif" description="DGA/G" evidence="2">
    <location>
        <begin position="172"/>
        <end position="174"/>
    </location>
</feature>
<dbReference type="GO" id="GO:0016042">
    <property type="term" value="P:lipid catabolic process"/>
    <property type="evidence" value="ECO:0007669"/>
    <property type="project" value="UniProtKB-UniRule"/>
</dbReference>
<feature type="short sequence motif" description="GXGXXG" evidence="2">
    <location>
        <begin position="34"/>
        <end position="39"/>
    </location>
</feature>